<dbReference type="InterPro" id="IPR043502">
    <property type="entry name" value="DNA/RNA_pol_sf"/>
</dbReference>
<dbReference type="Pfam" id="PF07727">
    <property type="entry name" value="RVT_2"/>
    <property type="match status" value="1"/>
</dbReference>
<dbReference type="PANTHER" id="PTHR11439:SF455">
    <property type="entry name" value="RLK (RECEPTOR-LIKE PROTEIN KINASE) 8, PUTATIVE-RELATED"/>
    <property type="match status" value="1"/>
</dbReference>
<evidence type="ECO:0000256" key="1">
    <source>
        <dbReference type="SAM" id="MobiDB-lite"/>
    </source>
</evidence>
<name>A0A4Y1QNI7_PRUDU</name>
<feature type="domain" description="Reverse transcriptase Ty1/copia-type" evidence="2">
    <location>
        <begin position="161"/>
        <end position="300"/>
    </location>
</feature>
<dbReference type="AlphaFoldDB" id="A0A4Y1QNI7"/>
<feature type="region of interest" description="Disordered" evidence="1">
    <location>
        <begin position="76"/>
        <end position="125"/>
    </location>
</feature>
<accession>A0A4Y1QNI7</accession>
<gene>
    <name evidence="3" type="ORF">Prudu_001415</name>
</gene>
<protein>
    <submittedName>
        <fullName evidence="3">Transposable element protein</fullName>
    </submittedName>
</protein>
<evidence type="ECO:0000313" key="3">
    <source>
        <dbReference type="EMBL" id="BBG93413.1"/>
    </source>
</evidence>
<dbReference type="PANTHER" id="PTHR11439">
    <property type="entry name" value="GAG-POL-RELATED RETROTRANSPOSON"/>
    <property type="match status" value="1"/>
</dbReference>
<feature type="compositionally biased region" description="Polar residues" evidence="1">
    <location>
        <begin position="99"/>
        <end position="109"/>
    </location>
</feature>
<evidence type="ECO:0000259" key="2">
    <source>
        <dbReference type="Pfam" id="PF07727"/>
    </source>
</evidence>
<dbReference type="EMBL" id="AP019297">
    <property type="protein sequence ID" value="BBG93413.1"/>
    <property type="molecule type" value="Genomic_DNA"/>
</dbReference>
<organism evidence="3">
    <name type="scientific">Prunus dulcis</name>
    <name type="common">Almond</name>
    <name type="synonym">Amygdalus dulcis</name>
    <dbReference type="NCBI Taxonomy" id="3755"/>
    <lineage>
        <taxon>Eukaryota</taxon>
        <taxon>Viridiplantae</taxon>
        <taxon>Streptophyta</taxon>
        <taxon>Embryophyta</taxon>
        <taxon>Tracheophyta</taxon>
        <taxon>Spermatophyta</taxon>
        <taxon>Magnoliopsida</taxon>
        <taxon>eudicotyledons</taxon>
        <taxon>Gunneridae</taxon>
        <taxon>Pentapetalae</taxon>
        <taxon>rosids</taxon>
        <taxon>fabids</taxon>
        <taxon>Rosales</taxon>
        <taxon>Rosaceae</taxon>
        <taxon>Amygdaloideae</taxon>
        <taxon>Amygdaleae</taxon>
        <taxon>Prunus</taxon>
    </lineage>
</organism>
<proteinExistence type="predicted"/>
<reference evidence="3" key="1">
    <citation type="journal article" date="2019" name="Science">
        <title>Mutation of a bHLH transcription factor allowed almond domestication.</title>
        <authorList>
            <person name="Sanchez-Perez R."/>
            <person name="Pavan S."/>
            <person name="Mazzeo R."/>
            <person name="Moldovan C."/>
            <person name="Aiese Cigliano R."/>
            <person name="Del Cueto J."/>
            <person name="Ricciardi F."/>
            <person name="Lotti C."/>
            <person name="Ricciardi L."/>
            <person name="Dicenta F."/>
            <person name="Lopez-Marques R.L."/>
            <person name="Lindberg Moller B."/>
        </authorList>
    </citation>
    <scope>NUCLEOTIDE SEQUENCE</scope>
</reference>
<sequence>MLFRGPSINGLYPFPSSSSPTPPDSQVAFLCVRVNKDVWHSRLGHPVSSSLHRLGVSSLPSDSAPIVFSPATPPLTAVSSSPPTPLAAHAAPPSPEPVSTITSTVSLESASPMQSPMVPVSSSPLQVVPTTHPMVTQGKANKQDHWLKAMEVEDTARQQTKTWTLVPHTPSMNVLPNKWVYHIKQSDGTIERYKARLVANGFHQQPGFDYGETFSPVVNQSTIRLILGLAVHRNWHIRQLDISKCLFARLFIRRCVHVATPVFVDSQFPNYVCKLNRSLYGLKQAPRNDPSQITQLIHHLGHSFSMKDLGSLHYFRAIEASWTTTGLHLIQSKYVLDLLKRTNMLDVKPVSTPGLSSKRLSLHDGDPLPDVTKYCSVVGALQYLTITRSGISFAVNQVRQFMHQPSTIHWIVIKRILCYLKAITFMVCFINLVHYA</sequence>
<dbReference type="SUPFAM" id="SSF56672">
    <property type="entry name" value="DNA/RNA polymerases"/>
    <property type="match status" value="1"/>
</dbReference>
<feature type="compositionally biased region" description="Low complexity" evidence="1">
    <location>
        <begin position="111"/>
        <end position="125"/>
    </location>
</feature>
<dbReference type="InterPro" id="IPR013103">
    <property type="entry name" value="RVT_2"/>
</dbReference>